<feature type="transmembrane region" description="Helical" evidence="1">
    <location>
        <begin position="55"/>
        <end position="78"/>
    </location>
</feature>
<name>A0A6G8ZZ95_9BRAD</name>
<accession>A0A6G8ZZ95</accession>
<keyword evidence="1" id="KW-0812">Transmembrane</keyword>
<keyword evidence="1" id="KW-0472">Membrane</keyword>
<feature type="transmembrane region" description="Helical" evidence="1">
    <location>
        <begin position="376"/>
        <end position="396"/>
    </location>
</feature>
<sequence>MQRDIEHNHRGVMIRSLMAAGVGVAGKILGLFNQIASVVLISGALGADGLREQMLAIAFVSWFNLTLCGMHTSLPVLLVRSAPAAEASQLLIKTAFILAVLGALVSVALTLLILNLKLTNSLVGAPLATAIICNAITIVFGLSEKVFHGTDRIAQFNVLNMIGTLVSLGTTFILAKTYPSASGFVIAFYLGVLLPPLAATVQFVPRLDFMKLPSLTEFCASARQLIGVGVFGLGYEVASYCKLQAPLALLALLDLSSAIAPIGLGLRLLGLISGGLTIAIPILMLQIGTAIRTQDEGSRRFWTRTGLGIAAATAVVIVALYPLVGPAIFQAWTAGSVALGPGQPIALAVFSAIFLVQNLVFPLIAPDPSFATQLRWLFWLEGPSVIVAAVVSALLAPANYGGAALLGGAAFVMGIVSLILLTLLVGRRFSDSRGNVLRLQKHS</sequence>
<gene>
    <name evidence="2" type="ORF">HAV00_04310</name>
</gene>
<proteinExistence type="predicted"/>
<reference evidence="2 3" key="1">
    <citation type="journal article" date="2020" name="Int. J. Syst. Evol. Microbiol.">
        <title>Description and complete genome sequences of Bradyrhizobium symbiodeficiens sp. nov., a non-symbiotic bacterium associated with legumes native to Canada.</title>
        <authorList>
            <person name="Bromfield E.S.P."/>
            <person name="Cloutier S."/>
            <person name="Nguyen H.D.T."/>
        </authorList>
    </citation>
    <scope>NUCLEOTIDE SEQUENCE [LARGE SCALE GENOMIC DNA]</scope>
    <source>
        <strain evidence="2 3">101S1MB</strain>
    </source>
</reference>
<evidence type="ECO:0008006" key="4">
    <source>
        <dbReference type="Google" id="ProtNLM"/>
    </source>
</evidence>
<feature type="transmembrane region" description="Helical" evidence="1">
    <location>
        <begin position="265"/>
        <end position="285"/>
    </location>
</feature>
<feature type="transmembrane region" description="Helical" evidence="1">
    <location>
        <begin position="344"/>
        <end position="364"/>
    </location>
</feature>
<evidence type="ECO:0000313" key="2">
    <source>
        <dbReference type="EMBL" id="QIP05521.1"/>
    </source>
</evidence>
<dbReference type="EMBL" id="CP050066">
    <property type="protein sequence ID" value="QIP05521.1"/>
    <property type="molecule type" value="Genomic_DNA"/>
</dbReference>
<dbReference type="Proteomes" id="UP000500895">
    <property type="component" value="Chromosome"/>
</dbReference>
<dbReference type="RefSeq" id="WP_166466861.1">
    <property type="nucleotide sequence ID" value="NZ_CP050066.2"/>
</dbReference>
<protein>
    <recommendedName>
        <fullName evidence="4">Oligosaccharide flippase family protein</fullName>
    </recommendedName>
</protein>
<organism evidence="2 3">
    <name type="scientific">Bradyrhizobium symbiodeficiens</name>
    <dbReference type="NCBI Taxonomy" id="1404367"/>
    <lineage>
        <taxon>Bacteria</taxon>
        <taxon>Pseudomonadati</taxon>
        <taxon>Pseudomonadota</taxon>
        <taxon>Alphaproteobacteria</taxon>
        <taxon>Hyphomicrobiales</taxon>
        <taxon>Nitrobacteraceae</taxon>
        <taxon>Bradyrhizobium</taxon>
    </lineage>
</organism>
<dbReference type="AlphaFoldDB" id="A0A6G8ZZ95"/>
<keyword evidence="1" id="KW-1133">Transmembrane helix</keyword>
<feature type="transmembrane region" description="Helical" evidence="1">
    <location>
        <begin position="122"/>
        <end position="142"/>
    </location>
</feature>
<evidence type="ECO:0000256" key="1">
    <source>
        <dbReference type="SAM" id="Phobius"/>
    </source>
</evidence>
<feature type="transmembrane region" description="Helical" evidence="1">
    <location>
        <begin position="306"/>
        <end position="324"/>
    </location>
</feature>
<evidence type="ECO:0000313" key="3">
    <source>
        <dbReference type="Proteomes" id="UP000500895"/>
    </source>
</evidence>
<feature type="transmembrane region" description="Helical" evidence="1">
    <location>
        <begin position="181"/>
        <end position="204"/>
    </location>
</feature>
<feature type="transmembrane region" description="Helical" evidence="1">
    <location>
        <begin position="402"/>
        <end position="425"/>
    </location>
</feature>
<feature type="transmembrane region" description="Helical" evidence="1">
    <location>
        <begin position="154"/>
        <end position="175"/>
    </location>
</feature>
<feature type="transmembrane region" description="Helical" evidence="1">
    <location>
        <begin position="90"/>
        <end position="116"/>
    </location>
</feature>